<name>A0ABD6BMV1_9EURY</name>
<reference evidence="1 2" key="1">
    <citation type="journal article" date="2019" name="Int. J. Syst. Evol. Microbiol.">
        <title>The Global Catalogue of Microorganisms (GCM) 10K type strain sequencing project: providing services to taxonomists for standard genome sequencing and annotation.</title>
        <authorList>
            <consortium name="The Broad Institute Genomics Platform"/>
            <consortium name="The Broad Institute Genome Sequencing Center for Infectious Disease"/>
            <person name="Wu L."/>
            <person name="Ma J."/>
        </authorList>
    </citation>
    <scope>NUCLEOTIDE SEQUENCE [LARGE SCALE GENOMIC DNA]</scope>
    <source>
        <strain evidence="1 2">CGMCC 1.12859</strain>
    </source>
</reference>
<dbReference type="SUPFAM" id="SSF52833">
    <property type="entry name" value="Thioredoxin-like"/>
    <property type="match status" value="1"/>
</dbReference>
<dbReference type="RefSeq" id="WP_267645727.1">
    <property type="nucleotide sequence ID" value="NZ_JANHGR010000001.1"/>
</dbReference>
<protein>
    <submittedName>
        <fullName evidence="1">DsbA family protein</fullName>
    </submittedName>
</protein>
<dbReference type="Proteomes" id="UP001597139">
    <property type="component" value="Unassembled WGS sequence"/>
</dbReference>
<evidence type="ECO:0000313" key="2">
    <source>
        <dbReference type="Proteomes" id="UP001597139"/>
    </source>
</evidence>
<organism evidence="1 2">
    <name type="scientific">Halolamina litorea</name>
    <dbReference type="NCBI Taxonomy" id="1515593"/>
    <lineage>
        <taxon>Archaea</taxon>
        <taxon>Methanobacteriati</taxon>
        <taxon>Methanobacteriota</taxon>
        <taxon>Stenosarchaea group</taxon>
        <taxon>Halobacteria</taxon>
        <taxon>Halobacteriales</taxon>
        <taxon>Haloferacaceae</taxon>
    </lineage>
</organism>
<dbReference type="Pfam" id="PF13743">
    <property type="entry name" value="Thioredoxin_5"/>
    <property type="match status" value="1"/>
</dbReference>
<dbReference type="Gene3D" id="3.40.30.10">
    <property type="entry name" value="Glutaredoxin"/>
    <property type="match status" value="1"/>
</dbReference>
<dbReference type="EMBL" id="JBHUCZ010000001">
    <property type="protein sequence ID" value="MFD1566448.1"/>
    <property type="molecule type" value="Genomic_DNA"/>
</dbReference>
<proteinExistence type="predicted"/>
<evidence type="ECO:0000313" key="1">
    <source>
        <dbReference type="EMBL" id="MFD1566448.1"/>
    </source>
</evidence>
<sequence length="286" mass="30417">MTTIHVYADPLDPRGWGSEPALRRLRLTLPDADWQLRPVEMVPDWDSYTGPELPGREAAAATCARVSEESGMPIDEFLWFQNPPERSGPATRGVAAALEQGETAGWRFLRAAREATYIRRTNLDTDAAVVDLAASVPDLDTEAFETALDAGPELPDCSAATEVHGVGDAGGRPELPTITVRGDADERGLSGFADAASLDHVVQTATGSTPEPARVGAVEAVERFSAEGWLAPIELAALAGVSYDDAVDTVADAEGIVERGFASERFFRSAEYVADAGEAEDADTDE</sequence>
<gene>
    <name evidence="1" type="ORF">ACFSAU_03000</name>
</gene>
<comment type="caution">
    <text evidence="1">The sequence shown here is derived from an EMBL/GenBank/DDBJ whole genome shotgun (WGS) entry which is preliminary data.</text>
</comment>
<keyword evidence="2" id="KW-1185">Reference proteome</keyword>
<accession>A0ABD6BMV1</accession>
<dbReference type="AlphaFoldDB" id="A0ABD6BMV1"/>
<dbReference type="InterPro" id="IPR036249">
    <property type="entry name" value="Thioredoxin-like_sf"/>
</dbReference>